<dbReference type="AlphaFoldDB" id="A0A5M9QTN7"/>
<name>A0A5M9QTN7_9HELI</name>
<feature type="domain" description="PAS fold-3" evidence="1">
    <location>
        <begin position="25"/>
        <end position="108"/>
    </location>
</feature>
<proteinExistence type="predicted"/>
<dbReference type="SUPFAM" id="SSF55785">
    <property type="entry name" value="PYP-like sensor domain (PAS domain)"/>
    <property type="match status" value="1"/>
</dbReference>
<dbReference type="NCBIfam" id="TIGR00229">
    <property type="entry name" value="sensory_box"/>
    <property type="match status" value="1"/>
</dbReference>
<evidence type="ECO:0000259" key="1">
    <source>
        <dbReference type="Pfam" id="PF08447"/>
    </source>
</evidence>
<sequence length="166" mass="18961">MIDLGMELHNDTLITSKTNLKSAITYCNHDFYTYSGFSESEVLGKPHNIVRHKDMPKAVFKLLWDYIKQGKEVFAFVKNRTKDNSHYWVFANVTPSIDIDKNIVGYYSVRRKPNPQALEAIAPLYSAMVEAERNGSIESSTAILERALMQAGKSYNEFIFELQRGA</sequence>
<dbReference type="InterPro" id="IPR013655">
    <property type="entry name" value="PAS_fold_3"/>
</dbReference>
<protein>
    <submittedName>
        <fullName evidence="2">PAS domain-containing protein</fullName>
    </submittedName>
</protein>
<gene>
    <name evidence="2" type="ORF">F4V45_00605</name>
</gene>
<reference evidence="2 3" key="1">
    <citation type="submission" date="2019-09" db="EMBL/GenBank/DDBJ databases">
        <title>Draft genome sequence of various Type strains from the CCUG.</title>
        <authorList>
            <person name="Pineiro-Iglesias B."/>
            <person name="Tunovic T."/>
            <person name="Unosson C."/>
            <person name="Inganas E."/>
            <person name="Ohlen M."/>
            <person name="Cardew S."/>
            <person name="Jensie-Markopoulos S."/>
            <person name="Salva-Serra F."/>
            <person name="Jaen-Luchoro D."/>
            <person name="Karlsson R."/>
            <person name="Svensson-Stadler L."/>
            <person name="Chun J."/>
            <person name="Moore E."/>
        </authorList>
    </citation>
    <scope>NUCLEOTIDE SEQUENCE [LARGE SCALE GENOMIC DNA]</scope>
    <source>
        <strain evidence="2 3">CCUG 32756T</strain>
    </source>
</reference>
<dbReference type="InterPro" id="IPR035965">
    <property type="entry name" value="PAS-like_dom_sf"/>
</dbReference>
<dbReference type="Gene3D" id="3.30.450.20">
    <property type="entry name" value="PAS domain"/>
    <property type="match status" value="1"/>
</dbReference>
<dbReference type="RefSeq" id="WP_023929004.1">
    <property type="nucleotide sequence ID" value="NZ_JAERIX010000056.1"/>
</dbReference>
<dbReference type="Pfam" id="PF08447">
    <property type="entry name" value="PAS_3"/>
    <property type="match status" value="1"/>
</dbReference>
<dbReference type="InterPro" id="IPR000014">
    <property type="entry name" value="PAS"/>
</dbReference>
<evidence type="ECO:0000313" key="3">
    <source>
        <dbReference type="Proteomes" id="UP000323707"/>
    </source>
</evidence>
<dbReference type="Proteomes" id="UP000323707">
    <property type="component" value="Unassembled WGS sequence"/>
</dbReference>
<dbReference type="CDD" id="cd00130">
    <property type="entry name" value="PAS"/>
    <property type="match status" value="1"/>
</dbReference>
<comment type="caution">
    <text evidence="2">The sequence shown here is derived from an EMBL/GenBank/DDBJ whole genome shotgun (WGS) entry which is preliminary data.</text>
</comment>
<dbReference type="EMBL" id="VXKE01000001">
    <property type="protein sequence ID" value="KAA8711511.1"/>
    <property type="molecule type" value="Genomic_DNA"/>
</dbReference>
<evidence type="ECO:0000313" key="2">
    <source>
        <dbReference type="EMBL" id="KAA8711511.1"/>
    </source>
</evidence>
<accession>A0A5M9QTN7</accession>
<organism evidence="2 3">
    <name type="scientific">Helicobacter canis</name>
    <dbReference type="NCBI Taxonomy" id="29419"/>
    <lineage>
        <taxon>Bacteria</taxon>
        <taxon>Pseudomonadati</taxon>
        <taxon>Campylobacterota</taxon>
        <taxon>Epsilonproteobacteria</taxon>
        <taxon>Campylobacterales</taxon>
        <taxon>Helicobacteraceae</taxon>
        <taxon>Helicobacter</taxon>
    </lineage>
</organism>